<keyword evidence="1" id="KW-0812">Transmembrane</keyword>
<proteinExistence type="predicted"/>
<keyword evidence="1" id="KW-1133">Transmembrane helix</keyword>
<protein>
    <submittedName>
        <fullName evidence="2">Uncharacterized protein</fullName>
    </submittedName>
</protein>
<evidence type="ECO:0000313" key="2">
    <source>
        <dbReference type="EMBL" id="GAF92780.1"/>
    </source>
</evidence>
<name>X0UWD8_9ZZZZ</name>
<feature type="transmembrane region" description="Helical" evidence="1">
    <location>
        <begin position="12"/>
        <end position="36"/>
    </location>
</feature>
<gene>
    <name evidence="2" type="ORF">S01H1_27822</name>
</gene>
<comment type="caution">
    <text evidence="2">The sequence shown here is derived from an EMBL/GenBank/DDBJ whole genome shotgun (WGS) entry which is preliminary data.</text>
</comment>
<sequence length="102" mass="10709">MADQDSGKKAGIMAGMMVLGCICLVSGLGVGLLFSAMKDNIEQKRQSVFQEALAAVLGDGESYPTVGDYESDVPDKDKVYFSETPSGVLYAAMGAAQGYQSQ</sequence>
<dbReference type="EMBL" id="BARS01016971">
    <property type="protein sequence ID" value="GAF92780.1"/>
    <property type="molecule type" value="Genomic_DNA"/>
</dbReference>
<dbReference type="AlphaFoldDB" id="X0UWD8"/>
<reference evidence="2" key="1">
    <citation type="journal article" date="2014" name="Front. Microbiol.">
        <title>High frequency of phylogenetically diverse reductive dehalogenase-homologous genes in deep subseafloor sedimentary metagenomes.</title>
        <authorList>
            <person name="Kawai M."/>
            <person name="Futagami T."/>
            <person name="Toyoda A."/>
            <person name="Takaki Y."/>
            <person name="Nishi S."/>
            <person name="Hori S."/>
            <person name="Arai W."/>
            <person name="Tsubouchi T."/>
            <person name="Morono Y."/>
            <person name="Uchiyama I."/>
            <person name="Ito T."/>
            <person name="Fujiyama A."/>
            <person name="Inagaki F."/>
            <person name="Takami H."/>
        </authorList>
    </citation>
    <scope>NUCLEOTIDE SEQUENCE</scope>
    <source>
        <strain evidence="2">Expedition CK06-06</strain>
    </source>
</reference>
<accession>X0UWD8</accession>
<keyword evidence="1" id="KW-0472">Membrane</keyword>
<organism evidence="2">
    <name type="scientific">marine sediment metagenome</name>
    <dbReference type="NCBI Taxonomy" id="412755"/>
    <lineage>
        <taxon>unclassified sequences</taxon>
        <taxon>metagenomes</taxon>
        <taxon>ecological metagenomes</taxon>
    </lineage>
</organism>
<evidence type="ECO:0000256" key="1">
    <source>
        <dbReference type="SAM" id="Phobius"/>
    </source>
</evidence>
<feature type="non-terminal residue" evidence="2">
    <location>
        <position position="102"/>
    </location>
</feature>